<dbReference type="PANTHER" id="PTHR46401:SF2">
    <property type="entry name" value="GLYCOSYLTRANSFERASE WBBK-RELATED"/>
    <property type="match status" value="1"/>
</dbReference>
<dbReference type="SUPFAM" id="SSF53756">
    <property type="entry name" value="UDP-Glycosyltransferase/glycogen phosphorylase"/>
    <property type="match status" value="1"/>
</dbReference>
<dbReference type="Proteomes" id="UP000198724">
    <property type="component" value="Unassembled WGS sequence"/>
</dbReference>
<evidence type="ECO:0000256" key="1">
    <source>
        <dbReference type="ARBA" id="ARBA00022679"/>
    </source>
</evidence>
<keyword evidence="4" id="KW-1185">Reference proteome</keyword>
<dbReference type="Gene3D" id="3.40.50.2000">
    <property type="entry name" value="Glycogen Phosphorylase B"/>
    <property type="match status" value="2"/>
</dbReference>
<accession>A0A1I2X0L7</accession>
<dbReference type="GO" id="GO:0009103">
    <property type="term" value="P:lipopolysaccharide biosynthetic process"/>
    <property type="evidence" value="ECO:0007669"/>
    <property type="project" value="TreeGrafter"/>
</dbReference>
<protein>
    <submittedName>
        <fullName evidence="3">Glycosyltransferase involved in cell wall bisynthesis</fullName>
    </submittedName>
</protein>
<dbReference type="EMBL" id="FOOT01000005">
    <property type="protein sequence ID" value="SFH06567.1"/>
    <property type="molecule type" value="Genomic_DNA"/>
</dbReference>
<dbReference type="STRING" id="1436961.SAMN05421739_105286"/>
<name>A0A1I2X0L7_9BACT</name>
<evidence type="ECO:0000259" key="2">
    <source>
        <dbReference type="Pfam" id="PF13439"/>
    </source>
</evidence>
<feature type="domain" description="Glycosyltransferase subfamily 4-like N-terminal" evidence="2">
    <location>
        <begin position="23"/>
        <end position="178"/>
    </location>
</feature>
<organism evidence="3 4">
    <name type="scientific">Pontibacter chinhatensis</name>
    <dbReference type="NCBI Taxonomy" id="1436961"/>
    <lineage>
        <taxon>Bacteria</taxon>
        <taxon>Pseudomonadati</taxon>
        <taxon>Bacteroidota</taxon>
        <taxon>Cytophagia</taxon>
        <taxon>Cytophagales</taxon>
        <taxon>Hymenobacteraceae</taxon>
        <taxon>Pontibacter</taxon>
    </lineage>
</organism>
<dbReference type="AlphaFoldDB" id="A0A1I2X0L7"/>
<reference evidence="4" key="1">
    <citation type="submission" date="2016-10" db="EMBL/GenBank/DDBJ databases">
        <authorList>
            <person name="Varghese N."/>
            <person name="Submissions S."/>
        </authorList>
    </citation>
    <scope>NUCLEOTIDE SEQUENCE [LARGE SCALE GENOMIC DNA]</scope>
    <source>
        <strain evidence="4">LP51</strain>
    </source>
</reference>
<dbReference type="InterPro" id="IPR028098">
    <property type="entry name" value="Glyco_trans_4-like_N"/>
</dbReference>
<keyword evidence="1 3" id="KW-0808">Transferase</keyword>
<proteinExistence type="predicted"/>
<sequence>MLWSMHIVFFSHPSFLGSQSMPRFTRMLATGMERHGHLVEVWTPRPRLYRLVPVNLSRWLGYVDQFIIFPIEVRKRLKRCSPDTLFVFTDNGLGPWVPLVAKRHHVIHCHDFLAQLSALGKIPVNQVSWTGRLYQAYIRWGYTRGSHFISVSHETRKELHKLLKKLPVFSEVVYNGLNGNFRTQDVIEARAKLGDLTGLDLTNGYILHVGGNEWYKNRQGVLEIYNAWRKLSRKQLPLLLIGNAPSLHLIKAHSESPFKNDMHWLSNINDDSLQKAYAGAEVLLFPSIAEGFGWPIAEAMACGCPVITTRKAPMTEVAGEAGFFIPIYPTEEGGIAHWSLEAANVVEEVLSLSPDNRERQIQLGLRNARRFDQEQTITHIEKIYTSIVAPHISQNYSIPINAES</sequence>
<dbReference type="PANTHER" id="PTHR46401">
    <property type="entry name" value="GLYCOSYLTRANSFERASE WBBK-RELATED"/>
    <property type="match status" value="1"/>
</dbReference>
<evidence type="ECO:0000313" key="4">
    <source>
        <dbReference type="Proteomes" id="UP000198724"/>
    </source>
</evidence>
<dbReference type="GO" id="GO:0016757">
    <property type="term" value="F:glycosyltransferase activity"/>
    <property type="evidence" value="ECO:0007669"/>
    <property type="project" value="TreeGrafter"/>
</dbReference>
<gene>
    <name evidence="3" type="ORF">SAMN05421739_105286</name>
</gene>
<evidence type="ECO:0000313" key="3">
    <source>
        <dbReference type="EMBL" id="SFH06567.1"/>
    </source>
</evidence>
<dbReference type="Pfam" id="PF13692">
    <property type="entry name" value="Glyco_trans_1_4"/>
    <property type="match status" value="1"/>
</dbReference>
<dbReference type="Pfam" id="PF13439">
    <property type="entry name" value="Glyco_transf_4"/>
    <property type="match status" value="1"/>
</dbReference>